<gene>
    <name evidence="1" type="ORF">OS493_001870</name>
</gene>
<dbReference type="EMBL" id="MU826826">
    <property type="protein sequence ID" value="KAJ7375132.1"/>
    <property type="molecule type" value="Genomic_DNA"/>
</dbReference>
<sequence length="105" mass="11753">MLVEGLLNARDGEEFDQLLLASKREMMEKECEVCPDAEPSFYNWILKHAELMKKSMILGVKSAAGLSQDDSCTSNDAESNNHVLKSAADNEMSTMEFTSFQNISR</sequence>
<comment type="caution">
    <text evidence="1">The sequence shown here is derived from an EMBL/GenBank/DDBJ whole genome shotgun (WGS) entry which is preliminary data.</text>
</comment>
<evidence type="ECO:0000313" key="1">
    <source>
        <dbReference type="EMBL" id="KAJ7375132.1"/>
    </source>
</evidence>
<evidence type="ECO:0000313" key="2">
    <source>
        <dbReference type="Proteomes" id="UP001163046"/>
    </source>
</evidence>
<dbReference type="AlphaFoldDB" id="A0A9X0CT50"/>
<proteinExistence type="predicted"/>
<protein>
    <submittedName>
        <fullName evidence="1">Uncharacterized protein</fullName>
    </submittedName>
</protein>
<name>A0A9X0CT50_9CNID</name>
<dbReference type="Proteomes" id="UP001163046">
    <property type="component" value="Unassembled WGS sequence"/>
</dbReference>
<dbReference type="OrthoDB" id="10475890at2759"/>
<reference evidence="1" key="1">
    <citation type="submission" date="2023-01" db="EMBL/GenBank/DDBJ databases">
        <title>Genome assembly of the deep-sea coral Lophelia pertusa.</title>
        <authorList>
            <person name="Herrera S."/>
            <person name="Cordes E."/>
        </authorList>
    </citation>
    <scope>NUCLEOTIDE SEQUENCE</scope>
    <source>
        <strain evidence="1">USNM1676648</strain>
        <tissue evidence="1">Polyp</tissue>
    </source>
</reference>
<keyword evidence="2" id="KW-1185">Reference proteome</keyword>
<organism evidence="1 2">
    <name type="scientific">Desmophyllum pertusum</name>
    <dbReference type="NCBI Taxonomy" id="174260"/>
    <lineage>
        <taxon>Eukaryota</taxon>
        <taxon>Metazoa</taxon>
        <taxon>Cnidaria</taxon>
        <taxon>Anthozoa</taxon>
        <taxon>Hexacorallia</taxon>
        <taxon>Scleractinia</taxon>
        <taxon>Caryophylliina</taxon>
        <taxon>Caryophylliidae</taxon>
        <taxon>Desmophyllum</taxon>
    </lineage>
</organism>
<accession>A0A9X0CT50</accession>